<dbReference type="InterPro" id="IPR027417">
    <property type="entry name" value="P-loop_NTPase"/>
</dbReference>
<name>A0AAU8CYH0_9HYPH</name>
<keyword evidence="5" id="KW-0614">Plasmid</keyword>
<geneLocation type="plasmid" evidence="5">
    <name>pMk2240B</name>
</geneLocation>
<dbReference type="GO" id="GO:0005694">
    <property type="term" value="C:chromosome"/>
    <property type="evidence" value="ECO:0007669"/>
    <property type="project" value="TreeGrafter"/>
</dbReference>
<dbReference type="SMART" id="SM00487">
    <property type="entry name" value="DEXDc"/>
    <property type="match status" value="1"/>
</dbReference>
<evidence type="ECO:0000256" key="2">
    <source>
        <dbReference type="ARBA" id="ARBA00022840"/>
    </source>
</evidence>
<keyword evidence="5" id="KW-0378">Hydrolase</keyword>
<dbReference type="RefSeq" id="WP_353646247.1">
    <property type="nucleotide sequence ID" value="NZ_CP159255.1"/>
</dbReference>
<keyword evidence="2" id="KW-0067">ATP-binding</keyword>
<dbReference type="GO" id="GO:0043138">
    <property type="term" value="F:3'-5' DNA helicase activity"/>
    <property type="evidence" value="ECO:0007669"/>
    <property type="project" value="TreeGrafter"/>
</dbReference>
<evidence type="ECO:0000313" key="5">
    <source>
        <dbReference type="EMBL" id="XCG51985.1"/>
    </source>
</evidence>
<dbReference type="SMART" id="SM00490">
    <property type="entry name" value="HELICc"/>
    <property type="match status" value="1"/>
</dbReference>
<dbReference type="Gene3D" id="3.40.50.300">
    <property type="entry name" value="P-loop containing nucleotide triphosphate hydrolases"/>
    <property type="match status" value="2"/>
</dbReference>
<dbReference type="Pfam" id="PF00271">
    <property type="entry name" value="Helicase_C"/>
    <property type="match status" value="1"/>
</dbReference>
<dbReference type="InterPro" id="IPR014001">
    <property type="entry name" value="Helicase_ATP-bd"/>
</dbReference>
<dbReference type="PANTHER" id="PTHR13710">
    <property type="entry name" value="DNA HELICASE RECQ FAMILY MEMBER"/>
    <property type="match status" value="1"/>
</dbReference>
<keyword evidence="1" id="KW-0547">Nucleotide-binding</keyword>
<evidence type="ECO:0000259" key="4">
    <source>
        <dbReference type="PROSITE" id="PS51194"/>
    </source>
</evidence>
<evidence type="ECO:0000256" key="1">
    <source>
        <dbReference type="ARBA" id="ARBA00022741"/>
    </source>
</evidence>
<keyword evidence="5" id="KW-0347">Helicase</keyword>
<reference evidence="5" key="1">
    <citation type="submission" date="2024-06" db="EMBL/GenBank/DDBJ databases">
        <title>Mesorhizobium karijinii sp. nov., a symbiont of the iconic Swainsona formosa from arid Australia.</title>
        <authorList>
            <person name="Hill Y.J."/>
            <person name="Watkin E.L.J."/>
            <person name="O'Hara G.W."/>
            <person name="Terpolilli J."/>
            <person name="Tye M.L."/>
            <person name="Kohlmeier M.G."/>
        </authorList>
    </citation>
    <scope>NUCLEOTIDE SEQUENCE</scope>
    <source>
        <strain evidence="5">WSM2240</strain>
        <plasmid evidence="5">pMk2240B</plasmid>
    </source>
</reference>
<dbReference type="PANTHER" id="PTHR13710:SF154">
    <property type="entry name" value="RECQ HELICASE, PUTATIVE (AFU_ORTHOLOGUE AFUA_6G14720)-RELATED"/>
    <property type="match status" value="1"/>
</dbReference>
<dbReference type="GO" id="GO:0005737">
    <property type="term" value="C:cytoplasm"/>
    <property type="evidence" value="ECO:0007669"/>
    <property type="project" value="TreeGrafter"/>
</dbReference>
<gene>
    <name evidence="5" type="ORF">ABVK50_29435</name>
</gene>
<dbReference type="EMBL" id="CP159255">
    <property type="protein sequence ID" value="XCG51985.1"/>
    <property type="molecule type" value="Genomic_DNA"/>
</dbReference>
<evidence type="ECO:0000259" key="3">
    <source>
        <dbReference type="PROSITE" id="PS51192"/>
    </source>
</evidence>
<dbReference type="GO" id="GO:0009378">
    <property type="term" value="F:four-way junction helicase activity"/>
    <property type="evidence" value="ECO:0007669"/>
    <property type="project" value="TreeGrafter"/>
</dbReference>
<sequence length="802" mass="88606">MQQFRTALSTGTAPEMIVLPPSTWHVDYPRWRFLSLLQRCPAPTLDHGVLLRQAARWSRGGLFVGNWTSELAAVGEACGVTLSAAGDLIAAPYCPDWLSEEIWPEGHGLDEPPLLAIPDESLPAEPWLWSLSKGQMRRWHSAAQKEACWQALMAPPGSTTLLGLPTGAGKSLSFQLAARFSAGVTIVVVPTTALAIDQYIAAKEILADFPHLGPRYYSANDPASDPAAVRAALRDGSCRLLFASPESCVSGSLRAVIDDLAAAGRFATLVVDEAHIIDSWGGHFRVEFQLLALRQTQWLKSSGGSLRTLLLSATFTPHCLDLLRTMFGGDQWRQFACQRLRPEISYFSGGFTAPDDREAALVEALHHLPRPLILYVTEVGEAIRLREVLVGTGFAATECFHGDTSGADRRRLLLAWRANEVEIMVATSAFGMGVDKPDVRAVVHACYPENVNRYYQEVGRGGRDGAKSVALWMPLTPKDRRVATSLLPKMLGADLIALRWQTMLGAARDEEDGILNMPTNAKHQRLMGGRSYGENIRWNKRLLLMMARARLIDLVDLQLEEDSAVPEGRVERVRLRCNFVPSDPRIAELLKSPREHDLREAGRGIRALDDYLAGTAKICRLLRREYGAETIIACGGCIACRDEPLDRYSIPALDFDPLGPTKPRLDVVSSEIFSSGAKAIGALADRVADLISEQRLVQFLCAPDLLGQVTMALAERLLPAGRHFYRLDDAREIGRLNIDPGMHVVAIHGRMPDRAMLRLRAGMRISHLFPKDAQITDANDRVLLIHEGAFFFPSYDEWRTQI</sequence>
<feature type="domain" description="Helicase C-terminal" evidence="4">
    <location>
        <begin position="360"/>
        <end position="511"/>
    </location>
</feature>
<organism evidence="5">
    <name type="scientific">Mesorhizobium sp. WSM2240</name>
    <dbReference type="NCBI Taxonomy" id="3228851"/>
    <lineage>
        <taxon>Bacteria</taxon>
        <taxon>Pseudomonadati</taxon>
        <taxon>Pseudomonadota</taxon>
        <taxon>Alphaproteobacteria</taxon>
        <taxon>Hyphomicrobiales</taxon>
        <taxon>Phyllobacteriaceae</taxon>
        <taxon>Mesorhizobium</taxon>
    </lineage>
</organism>
<protein>
    <submittedName>
        <fullName evidence="5">DEAD/DEAH box helicase</fullName>
    </submittedName>
</protein>
<dbReference type="InterPro" id="IPR001650">
    <property type="entry name" value="Helicase_C-like"/>
</dbReference>
<dbReference type="SUPFAM" id="SSF52540">
    <property type="entry name" value="P-loop containing nucleoside triphosphate hydrolases"/>
    <property type="match status" value="1"/>
</dbReference>
<dbReference type="Pfam" id="PF00270">
    <property type="entry name" value="DEAD"/>
    <property type="match status" value="1"/>
</dbReference>
<dbReference type="GO" id="GO:0003676">
    <property type="term" value="F:nucleic acid binding"/>
    <property type="evidence" value="ECO:0007669"/>
    <property type="project" value="InterPro"/>
</dbReference>
<accession>A0AAU8CYH0</accession>
<dbReference type="GO" id="GO:0005524">
    <property type="term" value="F:ATP binding"/>
    <property type="evidence" value="ECO:0007669"/>
    <property type="project" value="UniProtKB-KW"/>
</dbReference>
<dbReference type="InterPro" id="IPR011545">
    <property type="entry name" value="DEAD/DEAH_box_helicase_dom"/>
</dbReference>
<dbReference type="AlphaFoldDB" id="A0AAU8CYH0"/>
<dbReference type="PROSITE" id="PS51194">
    <property type="entry name" value="HELICASE_CTER"/>
    <property type="match status" value="1"/>
</dbReference>
<dbReference type="GO" id="GO:0000724">
    <property type="term" value="P:double-strand break repair via homologous recombination"/>
    <property type="evidence" value="ECO:0007669"/>
    <property type="project" value="TreeGrafter"/>
</dbReference>
<dbReference type="PROSITE" id="PS51192">
    <property type="entry name" value="HELICASE_ATP_BIND_1"/>
    <property type="match status" value="1"/>
</dbReference>
<proteinExistence type="predicted"/>
<feature type="domain" description="Helicase ATP-binding" evidence="3">
    <location>
        <begin position="151"/>
        <end position="327"/>
    </location>
</feature>